<dbReference type="GO" id="GO:0046961">
    <property type="term" value="F:proton-transporting ATPase activity, rotational mechanism"/>
    <property type="evidence" value="ECO:0007669"/>
    <property type="project" value="InterPro"/>
</dbReference>
<dbReference type="GeneID" id="72463712"/>
<name>A0A174SFZ4_9FIRM</name>
<reference evidence="5" key="3">
    <citation type="journal article" date="2018" name="BMC Genomics">
        <title>Whole genome sequencing and function prediction of 133 gut anaerobes isolated from chicken caecum in pure cultures.</title>
        <authorList>
            <person name="Medvecky M."/>
            <person name="Cejkova D."/>
            <person name="Polansky O."/>
            <person name="Karasova D."/>
            <person name="Kubasova T."/>
            <person name="Cizek A."/>
            <person name="Rychlik I."/>
        </authorList>
    </citation>
    <scope>NUCLEOTIDE SEQUENCE</scope>
    <source>
        <strain evidence="5">An175</strain>
    </source>
</reference>
<evidence type="ECO:0000313" key="7">
    <source>
        <dbReference type="Proteomes" id="UP000095765"/>
    </source>
</evidence>
<proteinExistence type="inferred from homology"/>
<evidence type="ECO:0000256" key="2">
    <source>
        <dbReference type="ARBA" id="ARBA00022448"/>
    </source>
</evidence>
<evidence type="ECO:0000313" key="5">
    <source>
        <dbReference type="EMBL" id="OUP68184.1"/>
    </source>
</evidence>
<dbReference type="Proteomes" id="UP000196386">
    <property type="component" value="Unassembled WGS sequence"/>
</dbReference>
<reference evidence="6 9" key="4">
    <citation type="submission" date="2018-08" db="EMBL/GenBank/DDBJ databases">
        <title>A genome reference for cultivated species of the human gut microbiota.</title>
        <authorList>
            <person name="Zou Y."/>
            <person name="Xue W."/>
            <person name="Luo G."/>
        </authorList>
    </citation>
    <scope>NUCLEOTIDE SEQUENCE [LARGE SCALE GENOMIC DNA]</scope>
    <source>
        <strain evidence="6 9">TF05-12AC</strain>
    </source>
</reference>
<comment type="similarity">
    <text evidence="1">Belongs to the V-ATPase F subunit family.</text>
</comment>
<dbReference type="Proteomes" id="UP000095765">
    <property type="component" value="Unassembled WGS sequence"/>
</dbReference>
<reference evidence="8" key="2">
    <citation type="submission" date="2017-04" db="EMBL/GenBank/DDBJ databases">
        <title>Function of individual gut microbiota members based on whole genome sequencing of pure cultures obtained from chicken caecum.</title>
        <authorList>
            <person name="Medvecky M."/>
            <person name="Cejkova D."/>
            <person name="Polansky O."/>
            <person name="Karasova D."/>
            <person name="Kubasova T."/>
            <person name="Cizek A."/>
            <person name="Rychlik I."/>
        </authorList>
    </citation>
    <scope>NUCLEOTIDE SEQUENCE [LARGE SCALE GENOMIC DNA]</scope>
    <source>
        <strain evidence="8">An175</strain>
    </source>
</reference>
<sequence length="102" mass="11501">MKFYTLSDNIDTMMGMRLAGIEGEVIHTQDEVLAALRRVMADSEIGIVLMTEKLIDTCPAMVYRYKLTQKRPLIVEIPDRHGEGDVSQTIEKYVSEAIGVKL</sequence>
<accession>A0A174SFZ4</accession>
<evidence type="ECO:0000256" key="3">
    <source>
        <dbReference type="ARBA" id="ARBA00023065"/>
    </source>
</evidence>
<dbReference type="InterPro" id="IPR036906">
    <property type="entry name" value="ATPase_V1_fsu_sf"/>
</dbReference>
<evidence type="ECO:0000256" key="1">
    <source>
        <dbReference type="ARBA" id="ARBA00010148"/>
    </source>
</evidence>
<gene>
    <name evidence="5" type="ORF">B5F11_14790</name>
    <name evidence="6" type="ORF">DXC40_15995</name>
    <name evidence="4" type="ORF">ERS852551_02453</name>
</gene>
<keyword evidence="2" id="KW-0813">Transport</keyword>
<evidence type="ECO:0000313" key="8">
    <source>
        <dbReference type="Proteomes" id="UP000196386"/>
    </source>
</evidence>
<dbReference type="EMBL" id="CZBE01000017">
    <property type="protein sequence ID" value="CUP93429.1"/>
    <property type="molecule type" value="Genomic_DNA"/>
</dbReference>
<protein>
    <submittedName>
        <fullName evidence="4">V-type ATP synthase subunit F</fullName>
    </submittedName>
</protein>
<dbReference type="EMBL" id="QVME01000011">
    <property type="protein sequence ID" value="RGE65752.1"/>
    <property type="molecule type" value="Genomic_DNA"/>
</dbReference>
<dbReference type="SUPFAM" id="SSF159468">
    <property type="entry name" value="AtpF-like"/>
    <property type="match status" value="1"/>
</dbReference>
<organism evidence="4 7">
    <name type="scientific">Anaerotruncus colihominis</name>
    <dbReference type="NCBI Taxonomy" id="169435"/>
    <lineage>
        <taxon>Bacteria</taxon>
        <taxon>Bacillati</taxon>
        <taxon>Bacillota</taxon>
        <taxon>Clostridia</taxon>
        <taxon>Eubacteriales</taxon>
        <taxon>Oscillospiraceae</taxon>
        <taxon>Anaerotruncus</taxon>
    </lineage>
</organism>
<dbReference type="AlphaFoldDB" id="A0A174SFZ4"/>
<reference evidence="4 7" key="1">
    <citation type="submission" date="2015-09" db="EMBL/GenBank/DDBJ databases">
        <authorList>
            <consortium name="Pathogen Informatics"/>
        </authorList>
    </citation>
    <scope>NUCLEOTIDE SEQUENCE [LARGE SCALE GENOMIC DNA]</scope>
    <source>
        <strain evidence="4 7">2789STDY5834939</strain>
    </source>
</reference>
<dbReference type="Gene3D" id="3.40.50.10580">
    <property type="entry name" value="ATPase, V1 complex, subunit F"/>
    <property type="match status" value="1"/>
</dbReference>
<keyword evidence="3" id="KW-0406">Ion transport</keyword>
<evidence type="ECO:0000313" key="9">
    <source>
        <dbReference type="Proteomes" id="UP000260828"/>
    </source>
</evidence>
<dbReference type="EMBL" id="NFKP01000021">
    <property type="protein sequence ID" value="OUP68184.1"/>
    <property type="molecule type" value="Genomic_DNA"/>
</dbReference>
<dbReference type="Proteomes" id="UP000260828">
    <property type="component" value="Unassembled WGS sequence"/>
</dbReference>
<dbReference type="InterPro" id="IPR008218">
    <property type="entry name" value="ATPase_V1-cplx_f_g_su"/>
</dbReference>
<dbReference type="RefSeq" id="WP_006873139.1">
    <property type="nucleotide sequence ID" value="NZ_CABIWA010000021.1"/>
</dbReference>
<dbReference type="OrthoDB" id="46791at2"/>
<evidence type="ECO:0000313" key="6">
    <source>
        <dbReference type="EMBL" id="RGE65752.1"/>
    </source>
</evidence>
<dbReference type="Pfam" id="PF01990">
    <property type="entry name" value="ATP-synt_F"/>
    <property type="match status" value="1"/>
</dbReference>
<evidence type="ECO:0000313" key="4">
    <source>
        <dbReference type="EMBL" id="CUP93429.1"/>
    </source>
</evidence>